<dbReference type="SUPFAM" id="SSF52821">
    <property type="entry name" value="Rhodanese/Cell cycle control phosphatase"/>
    <property type="match status" value="1"/>
</dbReference>
<protein>
    <submittedName>
        <fullName evidence="2">Rhodanese-like domain-containing protein</fullName>
    </submittedName>
</protein>
<evidence type="ECO:0000313" key="3">
    <source>
        <dbReference type="Proteomes" id="UP000815325"/>
    </source>
</evidence>
<dbReference type="InterPro" id="IPR052367">
    <property type="entry name" value="Thiosulfate_ST/Rhodanese-like"/>
</dbReference>
<organism evidence="2 3">
    <name type="scientific">Dunaliella salina</name>
    <name type="common">Green alga</name>
    <name type="synonym">Protococcus salinus</name>
    <dbReference type="NCBI Taxonomy" id="3046"/>
    <lineage>
        <taxon>Eukaryota</taxon>
        <taxon>Viridiplantae</taxon>
        <taxon>Chlorophyta</taxon>
        <taxon>core chlorophytes</taxon>
        <taxon>Chlorophyceae</taxon>
        <taxon>CS clade</taxon>
        <taxon>Chlamydomonadales</taxon>
        <taxon>Dunaliellaceae</taxon>
        <taxon>Dunaliella</taxon>
    </lineage>
</organism>
<dbReference type="PANTHER" id="PTHR45431">
    <property type="entry name" value="RHODANESE-LIKE DOMAIN-CONTAINING PROTEIN 15, CHLOROPLASTIC"/>
    <property type="match status" value="1"/>
</dbReference>
<comment type="caution">
    <text evidence="2">The sequence shown here is derived from an EMBL/GenBank/DDBJ whole genome shotgun (WGS) entry which is preliminary data.</text>
</comment>
<proteinExistence type="predicted"/>
<name>A0ABQ7GKV6_DUNSA</name>
<accession>A0ABQ7GKV6</accession>
<dbReference type="Pfam" id="PF00581">
    <property type="entry name" value="Rhodanese"/>
    <property type="match status" value="1"/>
</dbReference>
<dbReference type="Proteomes" id="UP000815325">
    <property type="component" value="Unassembled WGS sequence"/>
</dbReference>
<dbReference type="InterPro" id="IPR036873">
    <property type="entry name" value="Rhodanese-like_dom_sf"/>
</dbReference>
<dbReference type="EMBL" id="MU069715">
    <property type="protein sequence ID" value="KAF5835247.1"/>
    <property type="molecule type" value="Genomic_DNA"/>
</dbReference>
<gene>
    <name evidence="2" type="ORF">DUNSADRAFT_7694</name>
</gene>
<reference evidence="2" key="1">
    <citation type="submission" date="2017-08" db="EMBL/GenBank/DDBJ databases">
        <authorList>
            <person name="Polle J.E."/>
            <person name="Barry K."/>
            <person name="Cushman J."/>
            <person name="Schmutz J."/>
            <person name="Tran D."/>
            <person name="Hathwaick L.T."/>
            <person name="Yim W.C."/>
            <person name="Jenkins J."/>
            <person name="Mckie-Krisberg Z.M."/>
            <person name="Prochnik S."/>
            <person name="Lindquist E."/>
            <person name="Dockter R.B."/>
            <person name="Adam C."/>
            <person name="Molina H."/>
            <person name="Bunkerborg J."/>
            <person name="Jin E."/>
            <person name="Buchheim M."/>
            <person name="Magnuson J."/>
        </authorList>
    </citation>
    <scope>NUCLEOTIDE SEQUENCE</scope>
    <source>
        <strain evidence="2">CCAP 19/18</strain>
    </source>
</reference>
<dbReference type="Gene3D" id="3.40.250.10">
    <property type="entry name" value="Rhodanese-like domain"/>
    <property type="match status" value="1"/>
</dbReference>
<dbReference type="InterPro" id="IPR001763">
    <property type="entry name" value="Rhodanese-like_dom"/>
</dbReference>
<feature type="domain" description="Rhodanese" evidence="1">
    <location>
        <begin position="30"/>
        <end position="125"/>
    </location>
</feature>
<keyword evidence="3" id="KW-1185">Reference proteome</keyword>
<dbReference type="CDD" id="cd00158">
    <property type="entry name" value="RHOD"/>
    <property type="match status" value="1"/>
</dbReference>
<evidence type="ECO:0000313" key="2">
    <source>
        <dbReference type="EMBL" id="KAF5835247.1"/>
    </source>
</evidence>
<dbReference type="PANTHER" id="PTHR45431:SF3">
    <property type="entry name" value="RHODANESE-LIKE DOMAIN-CONTAINING PROTEIN 15, CHLOROPLASTIC"/>
    <property type="match status" value="1"/>
</dbReference>
<evidence type="ECO:0000259" key="1">
    <source>
        <dbReference type="PROSITE" id="PS50206"/>
    </source>
</evidence>
<dbReference type="PROSITE" id="PS50206">
    <property type="entry name" value="RHODANESE_3"/>
    <property type="match status" value="1"/>
</dbReference>
<sequence length="127" mass="14399">MPFWWTFGKVPEVSAPELQQLAESLDREQIDPKPLIIDVRTEAEYAAGHVKHAVNASFLPPWSFPNRVEPIVKDVPKSAQIIVICLSAHRSIGAYKWLRSEGFSNVKQLAAGMQDWRARHLPEQAQK</sequence>
<dbReference type="SMART" id="SM00450">
    <property type="entry name" value="RHOD"/>
    <property type="match status" value="1"/>
</dbReference>